<evidence type="ECO:0000313" key="6">
    <source>
        <dbReference type="Proteomes" id="UP001271769"/>
    </source>
</evidence>
<dbReference type="Proteomes" id="UP001271769">
    <property type="component" value="Unassembled WGS sequence"/>
</dbReference>
<evidence type="ECO:0000313" key="5">
    <source>
        <dbReference type="EMBL" id="MDY0872230.1"/>
    </source>
</evidence>
<dbReference type="RefSeq" id="WP_320500648.1">
    <property type="nucleotide sequence ID" value="NZ_JAXCLX010000001.1"/>
</dbReference>
<dbReference type="PROSITE" id="PS50987">
    <property type="entry name" value="HTH_ARSR_2"/>
    <property type="match status" value="1"/>
</dbReference>
<dbReference type="CDD" id="cd00090">
    <property type="entry name" value="HTH_ARSR"/>
    <property type="match status" value="1"/>
</dbReference>
<keyword evidence="6" id="KW-1185">Reference proteome</keyword>
<feature type="domain" description="HTH arsR-type" evidence="4">
    <location>
        <begin position="15"/>
        <end position="110"/>
    </location>
</feature>
<dbReference type="PANTHER" id="PTHR43132:SF2">
    <property type="entry name" value="ARSENICAL RESISTANCE OPERON REPRESSOR ARSR-RELATED"/>
    <property type="match status" value="1"/>
</dbReference>
<dbReference type="PANTHER" id="PTHR43132">
    <property type="entry name" value="ARSENICAL RESISTANCE OPERON REPRESSOR ARSR-RELATED"/>
    <property type="match status" value="1"/>
</dbReference>
<dbReference type="InterPro" id="IPR036388">
    <property type="entry name" value="WH-like_DNA-bd_sf"/>
</dbReference>
<reference evidence="5 6" key="1">
    <citation type="journal article" date="2013" name="Antonie Van Leeuwenhoek">
        <title>Dongia rigui sp. nov., isolated from freshwater of a large wetland in Korea.</title>
        <authorList>
            <person name="Baik K.S."/>
            <person name="Hwang Y.M."/>
            <person name="Choi J.S."/>
            <person name="Kwon J."/>
            <person name="Seong C.N."/>
        </authorList>
    </citation>
    <scope>NUCLEOTIDE SEQUENCE [LARGE SCALE GENOMIC DNA]</scope>
    <source>
        <strain evidence="5 6">04SU4-P</strain>
    </source>
</reference>
<accession>A0ABU5DY57</accession>
<dbReference type="InterPro" id="IPR011991">
    <property type="entry name" value="ArsR-like_HTH"/>
</dbReference>
<dbReference type="SUPFAM" id="SSF46785">
    <property type="entry name" value="Winged helix' DNA-binding domain"/>
    <property type="match status" value="1"/>
</dbReference>
<proteinExistence type="predicted"/>
<name>A0ABU5DY57_9PROT</name>
<keyword evidence="3" id="KW-0804">Transcription</keyword>
<dbReference type="SMART" id="SM00418">
    <property type="entry name" value="HTH_ARSR"/>
    <property type="match status" value="1"/>
</dbReference>
<dbReference type="InterPro" id="IPR051011">
    <property type="entry name" value="Metal_resp_trans_reg"/>
</dbReference>
<sequence>MNVKAAHLTEADDLLAKAAEAASFLRGLAHEHRLAILCTLAAGPLCVGDIGAALGMAQPKVSQHLMRLRAEGLVATERDGTSIYYRIASKPALEIAGVLKKTFCPPKKRR</sequence>
<dbReference type="EMBL" id="JAXCLX010000001">
    <property type="protein sequence ID" value="MDY0872230.1"/>
    <property type="molecule type" value="Genomic_DNA"/>
</dbReference>
<evidence type="ECO:0000259" key="4">
    <source>
        <dbReference type="PROSITE" id="PS50987"/>
    </source>
</evidence>
<dbReference type="Pfam" id="PF01022">
    <property type="entry name" value="HTH_5"/>
    <property type="match status" value="1"/>
</dbReference>
<evidence type="ECO:0000256" key="3">
    <source>
        <dbReference type="ARBA" id="ARBA00023163"/>
    </source>
</evidence>
<evidence type="ECO:0000256" key="2">
    <source>
        <dbReference type="ARBA" id="ARBA00023125"/>
    </source>
</evidence>
<comment type="caution">
    <text evidence="5">The sequence shown here is derived from an EMBL/GenBank/DDBJ whole genome shotgun (WGS) entry which is preliminary data.</text>
</comment>
<dbReference type="InterPro" id="IPR001845">
    <property type="entry name" value="HTH_ArsR_DNA-bd_dom"/>
</dbReference>
<organism evidence="5 6">
    <name type="scientific">Dongia rigui</name>
    <dbReference type="NCBI Taxonomy" id="940149"/>
    <lineage>
        <taxon>Bacteria</taxon>
        <taxon>Pseudomonadati</taxon>
        <taxon>Pseudomonadota</taxon>
        <taxon>Alphaproteobacteria</taxon>
        <taxon>Rhodospirillales</taxon>
        <taxon>Dongiaceae</taxon>
        <taxon>Dongia</taxon>
    </lineage>
</organism>
<dbReference type="Gene3D" id="1.10.10.10">
    <property type="entry name" value="Winged helix-like DNA-binding domain superfamily/Winged helix DNA-binding domain"/>
    <property type="match status" value="1"/>
</dbReference>
<evidence type="ECO:0000256" key="1">
    <source>
        <dbReference type="ARBA" id="ARBA00023015"/>
    </source>
</evidence>
<keyword evidence="1" id="KW-0805">Transcription regulation</keyword>
<protein>
    <submittedName>
        <fullName evidence="5">Metalloregulator ArsR/SmtB family transcription factor</fullName>
    </submittedName>
</protein>
<dbReference type="PRINTS" id="PR00778">
    <property type="entry name" value="HTHARSR"/>
</dbReference>
<dbReference type="NCBIfam" id="NF033788">
    <property type="entry name" value="HTH_metalloreg"/>
    <property type="match status" value="1"/>
</dbReference>
<gene>
    <name evidence="5" type="ORF">SMD31_09860</name>
</gene>
<dbReference type="InterPro" id="IPR036390">
    <property type="entry name" value="WH_DNA-bd_sf"/>
</dbReference>
<keyword evidence="2" id="KW-0238">DNA-binding</keyword>